<dbReference type="PROSITE" id="PS51257">
    <property type="entry name" value="PROKAR_LIPOPROTEIN"/>
    <property type="match status" value="1"/>
</dbReference>
<dbReference type="Pfam" id="PF09619">
    <property type="entry name" value="YscW"/>
    <property type="match status" value="1"/>
</dbReference>
<evidence type="ECO:0000313" key="2">
    <source>
        <dbReference type="EMBL" id="MBT2134574.1"/>
    </source>
</evidence>
<dbReference type="EMBL" id="JAHFVK010000002">
    <property type="protein sequence ID" value="MBT2134574.1"/>
    <property type="molecule type" value="Genomic_DNA"/>
</dbReference>
<sequence>MRRSYSAMLLALGLAACSTPSDGGGGSAANHVTLQGTVAYRERIALIPDAVVTVQIRDVSLQDAPSVTIASTEFKSEGRQVPIPFSLKYDPAKIEPRRTYSVFARIDDAAGRMLWITDTHNPLPPPGQSIALNLVSANR</sequence>
<protein>
    <submittedName>
        <fullName evidence="2">YbaY family lipoprotein</fullName>
    </submittedName>
</protein>
<dbReference type="Proteomes" id="UP000811255">
    <property type="component" value="Unassembled WGS sequence"/>
</dbReference>
<accession>A0ABS5W866</accession>
<comment type="caution">
    <text evidence="2">The sequence shown here is derived from an EMBL/GenBank/DDBJ whole genome shotgun (WGS) entry which is preliminary data.</text>
</comment>
<keyword evidence="2" id="KW-0449">Lipoprotein</keyword>
<proteinExistence type="predicted"/>
<organism evidence="2 3">
    <name type="scientific">Croceibacterium selenioxidans</name>
    <dbReference type="NCBI Taxonomy" id="2838833"/>
    <lineage>
        <taxon>Bacteria</taxon>
        <taxon>Pseudomonadati</taxon>
        <taxon>Pseudomonadota</taxon>
        <taxon>Alphaproteobacteria</taxon>
        <taxon>Sphingomonadales</taxon>
        <taxon>Erythrobacteraceae</taxon>
        <taxon>Croceibacterium</taxon>
    </lineage>
</organism>
<feature type="chain" id="PRO_5047054030" evidence="1">
    <location>
        <begin position="24"/>
        <end position="139"/>
    </location>
</feature>
<gene>
    <name evidence="2" type="ORF">KK137_09530</name>
</gene>
<dbReference type="RefSeq" id="WP_214536212.1">
    <property type="nucleotide sequence ID" value="NZ_JAHFVK010000002.1"/>
</dbReference>
<evidence type="ECO:0000256" key="1">
    <source>
        <dbReference type="SAM" id="SignalP"/>
    </source>
</evidence>
<evidence type="ECO:0000313" key="3">
    <source>
        <dbReference type="Proteomes" id="UP000811255"/>
    </source>
</evidence>
<feature type="signal peptide" evidence="1">
    <location>
        <begin position="1"/>
        <end position="23"/>
    </location>
</feature>
<dbReference type="InterPro" id="IPR053196">
    <property type="entry name" value="Lipoprotein_YbaY-like"/>
</dbReference>
<keyword evidence="1" id="KW-0732">Signal</keyword>
<name>A0ABS5W866_9SPHN</name>
<reference evidence="2 3" key="1">
    <citation type="submission" date="2021-05" db="EMBL/GenBank/DDBJ databases">
        <title>Croceibacterium sp. LX-88 genome sequence.</title>
        <authorList>
            <person name="Luo X."/>
        </authorList>
    </citation>
    <scope>NUCLEOTIDE SEQUENCE [LARGE SCALE GENOMIC DNA]</scope>
    <source>
        <strain evidence="2 3">LX-88</strain>
    </source>
</reference>
<dbReference type="PANTHER" id="PTHR38013">
    <property type="entry name" value="GLYCOPROTEIN/POLYSACCHARIDE METABOLISM"/>
    <property type="match status" value="1"/>
</dbReference>
<dbReference type="PANTHER" id="PTHR38013:SF1">
    <property type="entry name" value="GLYCOPROTEIN_POLYSACCHARIDE METABOLISM"/>
    <property type="match status" value="1"/>
</dbReference>
<dbReference type="InterPro" id="IPR039366">
    <property type="entry name" value="Pilotin"/>
</dbReference>
<keyword evidence="3" id="KW-1185">Reference proteome</keyword>